<evidence type="ECO:0000313" key="2">
    <source>
        <dbReference type="EMBL" id="RDX81760.1"/>
    </source>
</evidence>
<keyword evidence="3" id="KW-1185">Reference proteome</keyword>
<dbReference type="Pfam" id="PF12697">
    <property type="entry name" value="Abhydrolase_6"/>
    <property type="match status" value="1"/>
</dbReference>
<dbReference type="Proteomes" id="UP000257109">
    <property type="component" value="Unassembled WGS sequence"/>
</dbReference>
<dbReference type="STRING" id="157652.A0A371FUB0"/>
<dbReference type="GO" id="GO:0080124">
    <property type="term" value="F:pheophytinase activity"/>
    <property type="evidence" value="ECO:0007669"/>
    <property type="project" value="InterPro"/>
</dbReference>
<dbReference type="GO" id="GO:0009507">
    <property type="term" value="C:chloroplast"/>
    <property type="evidence" value="ECO:0007669"/>
    <property type="project" value="TreeGrafter"/>
</dbReference>
<dbReference type="GO" id="GO:0015996">
    <property type="term" value="P:chlorophyll catabolic process"/>
    <property type="evidence" value="ECO:0007669"/>
    <property type="project" value="InterPro"/>
</dbReference>
<comment type="caution">
    <text evidence="2">The sequence shown here is derived from an EMBL/GenBank/DDBJ whole genome shotgun (WGS) entry which is preliminary data.</text>
</comment>
<proteinExistence type="predicted"/>
<organism evidence="2 3">
    <name type="scientific">Mucuna pruriens</name>
    <name type="common">Velvet bean</name>
    <name type="synonym">Dolichos pruriens</name>
    <dbReference type="NCBI Taxonomy" id="157652"/>
    <lineage>
        <taxon>Eukaryota</taxon>
        <taxon>Viridiplantae</taxon>
        <taxon>Streptophyta</taxon>
        <taxon>Embryophyta</taxon>
        <taxon>Tracheophyta</taxon>
        <taxon>Spermatophyta</taxon>
        <taxon>Magnoliopsida</taxon>
        <taxon>eudicotyledons</taxon>
        <taxon>Gunneridae</taxon>
        <taxon>Pentapetalae</taxon>
        <taxon>rosids</taxon>
        <taxon>fabids</taxon>
        <taxon>Fabales</taxon>
        <taxon>Fabaceae</taxon>
        <taxon>Papilionoideae</taxon>
        <taxon>50 kb inversion clade</taxon>
        <taxon>NPAAA clade</taxon>
        <taxon>indigoferoid/millettioid clade</taxon>
        <taxon>Phaseoleae</taxon>
        <taxon>Mucuna</taxon>
    </lineage>
</organism>
<feature type="domain" description="AB hydrolase-1" evidence="1">
    <location>
        <begin position="199"/>
        <end position="482"/>
    </location>
</feature>
<dbReference type="OrthoDB" id="408373at2759"/>
<dbReference type="PANTHER" id="PTHR47280:SF1">
    <property type="entry name" value="PHEOPHYTINASE, CHLOROPLASTIC"/>
    <property type="match status" value="1"/>
</dbReference>
<dbReference type="PANTHER" id="PTHR47280">
    <property type="entry name" value="PHEOPHYTINASE, CHLOROPLASTIC"/>
    <property type="match status" value="1"/>
</dbReference>
<accession>A0A371FUB0</accession>
<dbReference type="SUPFAM" id="SSF53474">
    <property type="entry name" value="alpha/beta-Hydrolases"/>
    <property type="match status" value="1"/>
</dbReference>
<dbReference type="EMBL" id="QJKJ01007834">
    <property type="protein sequence ID" value="RDX81760.1"/>
    <property type="molecule type" value="Genomic_DNA"/>
</dbReference>
<dbReference type="InterPro" id="IPR000073">
    <property type="entry name" value="AB_hydrolase_1"/>
</dbReference>
<gene>
    <name evidence="2" type="primary">PPH</name>
    <name evidence="2" type="ORF">CR513_37516</name>
</gene>
<dbReference type="AlphaFoldDB" id="A0A371FUB0"/>
<dbReference type="InterPro" id="IPR029058">
    <property type="entry name" value="AB_hydrolase_fold"/>
</dbReference>
<evidence type="ECO:0000259" key="1">
    <source>
        <dbReference type="Pfam" id="PF12697"/>
    </source>
</evidence>
<dbReference type="InterPro" id="IPR044211">
    <property type="entry name" value="PPH_chloroplastic"/>
</dbReference>
<protein>
    <submittedName>
        <fullName evidence="2">Pheophytinase, chloroplastic</fullName>
    </submittedName>
</protein>
<reference evidence="2" key="1">
    <citation type="submission" date="2018-05" db="EMBL/GenBank/DDBJ databases">
        <title>Draft genome of Mucuna pruriens seed.</title>
        <authorList>
            <person name="Nnadi N.E."/>
            <person name="Vos R."/>
            <person name="Hasami M.H."/>
            <person name="Devisetty U.K."/>
            <person name="Aguiy J.C."/>
        </authorList>
    </citation>
    <scope>NUCLEOTIDE SEQUENCE [LARGE SCALE GENOMIC DNA]</scope>
    <source>
        <strain evidence="2">JCA_2017</strain>
    </source>
</reference>
<evidence type="ECO:0000313" key="3">
    <source>
        <dbReference type="Proteomes" id="UP000257109"/>
    </source>
</evidence>
<sequence>MKEEEPPKQGGTCLNPLKHRDFREKQLDSHATSFIKLKGTDSGGIQFLGMEILSCGSGPCCEVVDSKWKLVNKCLSSHKSRFPTFGNRGVYYTNIISRCGSVRFHDNREKQRDFGSESALEGSKRINCEAYSESYDGYVIGGEEESDTDTDTNIVIPGVPDGSNGESGAPISSCFWEWKPKLNVHYEKAGCENVDSPHVLFLPGFGVGSFHYEKQLRDLGRDTRVWALDFLGQGLSLPFEDPAPHYEEGATSNGNDSSWGFGDETEPWATKLVYSIDLWQDQVRYFIEEVIGEPVYVVGNSLGGYVALYFAARNPHLVKGVTLLNATPFWGFLPNPIKNPGLAKMFPWAGTFPLPANVRRLTELVWEKISDPASIAEVLNQVYAENSTNVNGVISRIIETTRHPAAAAAFASIMFAPQAELSFSEALSRCRKNNVPICLMYGKEDPWVKPFWGVQVKRQVPEAPYYQISPAGHCPHDEVPEVINFLLRGWIRNLESQGSISLPLLDDLHCLKHANARELEFIREGSTKLVMVRFLGSTFSLWDTIRSYMNPRSKFRNSATKSQ</sequence>
<dbReference type="Gene3D" id="3.40.50.1820">
    <property type="entry name" value="alpha/beta hydrolase"/>
    <property type="match status" value="1"/>
</dbReference>
<name>A0A371FUB0_MUCPR</name>
<feature type="non-terminal residue" evidence="2">
    <location>
        <position position="1"/>
    </location>
</feature>
<dbReference type="FunFam" id="3.40.50.1820:FF:000136">
    <property type="entry name" value="Pheophytinase, chloroplastic"/>
    <property type="match status" value="1"/>
</dbReference>